<organism evidence="2 3">
    <name type="scientific">Photobacterium sp. (strain ATCC 43367)</name>
    <dbReference type="NCBI Taxonomy" id="379097"/>
    <lineage>
        <taxon>Bacteria</taxon>
        <taxon>Pseudomonadati</taxon>
        <taxon>Pseudomonadota</taxon>
        <taxon>Gammaproteobacteria</taxon>
        <taxon>Vibrionales</taxon>
        <taxon>Vibrionaceae</taxon>
        <taxon>Vibrio</taxon>
        <taxon>Vibrio oreintalis group</taxon>
    </lineage>
</organism>
<dbReference type="STRING" id="379097.SE23_19000"/>
<feature type="domain" description="Methyltransferase" evidence="1">
    <location>
        <begin position="117"/>
        <end position="230"/>
    </location>
</feature>
<reference evidence="2 3" key="1">
    <citation type="submission" date="2014-10" db="EMBL/GenBank/DDBJ databases">
        <title>Genome sequencing of Vibrio sinaloensis T08.</title>
        <authorList>
            <person name="Chan K.-G."/>
            <person name="Mohamad N.I."/>
        </authorList>
    </citation>
    <scope>NUCLEOTIDE SEQUENCE [LARGE SCALE GENOMIC DNA]</scope>
    <source>
        <strain evidence="2 3">T08</strain>
    </source>
</reference>
<accession>A0A0A5HUW9</accession>
<dbReference type="Gene3D" id="3.40.50.150">
    <property type="entry name" value="Vaccinia Virus protein VP39"/>
    <property type="match status" value="1"/>
</dbReference>
<keyword evidence="2" id="KW-0808">Transferase</keyword>
<comment type="caution">
    <text evidence="2">The sequence shown here is derived from an EMBL/GenBank/DDBJ whole genome shotgun (WGS) entry which is preliminary data.</text>
</comment>
<dbReference type="OrthoDB" id="5298194at2"/>
<dbReference type="GO" id="GO:0008168">
    <property type="term" value="F:methyltransferase activity"/>
    <property type="evidence" value="ECO:0007669"/>
    <property type="project" value="UniProtKB-KW"/>
</dbReference>
<dbReference type="GO" id="GO:0032259">
    <property type="term" value="P:methylation"/>
    <property type="evidence" value="ECO:0007669"/>
    <property type="project" value="UniProtKB-KW"/>
</dbReference>
<sequence length="400" mass="45434">MHQQFQTLNSLLLAHQNFWRIEPFLHSEQTDFPWQKSHPELCLWLSSLSTQQIEHYKDHPEQLSDIVGQYLPDVLTLAQLCFLERSSLSGLELERGVDSGVPGRKLEQILAMGEIALQKHEGTEWLEWCSGKGFLGQILASQSKQNVTSFEFQQALCETGQQEADKHHLPMKFVQGDALADSSIKALNSAQHAVALHACGDLHVSLMKKGAAYRLPAMTIAPCCYHLVQSDAYQPLSQAGKASHLHLSKSELRIPLQETVTGGQRVKRHRFEEMSFRLGFDLLLKGECGVEDYIPVPSIKKSQLSSGFTAFCLWAAERKQIDLPTIDFDNYLQRGVERYWQMERLSLVQQVFRRALELWLVLDKALYLREQGYDVSLGEFCSRGVTPRNILIHASMRKAT</sequence>
<evidence type="ECO:0000259" key="1">
    <source>
        <dbReference type="Pfam" id="PF13679"/>
    </source>
</evidence>
<dbReference type="InterPro" id="IPR029063">
    <property type="entry name" value="SAM-dependent_MTases_sf"/>
</dbReference>
<gene>
    <name evidence="2" type="ORF">NM06_13680</name>
</gene>
<dbReference type="AlphaFoldDB" id="A0A0A5HUW9"/>
<dbReference type="PANTHER" id="PTHR13369">
    <property type="match status" value="1"/>
</dbReference>
<protein>
    <submittedName>
        <fullName evidence="2">SAM-dependent methyltransferase</fullName>
    </submittedName>
</protein>
<dbReference type="Proteomes" id="UP000030451">
    <property type="component" value="Unassembled WGS sequence"/>
</dbReference>
<dbReference type="SUPFAM" id="SSF53335">
    <property type="entry name" value="S-adenosyl-L-methionine-dependent methyltransferases"/>
    <property type="match status" value="1"/>
</dbReference>
<proteinExistence type="predicted"/>
<name>A0A0A5HUW9_PHOS4</name>
<dbReference type="RefSeq" id="WP_038191520.1">
    <property type="nucleotide sequence ID" value="NZ_JRWP01000028.1"/>
</dbReference>
<evidence type="ECO:0000313" key="2">
    <source>
        <dbReference type="EMBL" id="KGY08080.1"/>
    </source>
</evidence>
<keyword evidence="2" id="KW-0489">Methyltransferase</keyword>
<dbReference type="Pfam" id="PF13679">
    <property type="entry name" value="Methyltransf_32"/>
    <property type="match status" value="1"/>
</dbReference>
<dbReference type="EMBL" id="JRWP01000028">
    <property type="protein sequence ID" value="KGY08080.1"/>
    <property type="molecule type" value="Genomic_DNA"/>
</dbReference>
<evidence type="ECO:0000313" key="3">
    <source>
        <dbReference type="Proteomes" id="UP000030451"/>
    </source>
</evidence>
<dbReference type="InterPro" id="IPR025714">
    <property type="entry name" value="Methyltranfer_dom"/>
</dbReference>
<dbReference type="PANTHER" id="PTHR13369:SF0">
    <property type="entry name" value="GLUTATHIONE S-TRANSFERASE C-TERMINAL DOMAIN-CONTAINING PROTEIN"/>
    <property type="match status" value="1"/>
</dbReference>